<sequence length="109" mass="11459">MSTPYFRMSWGKAVSMRSASQVCWRCACSRKVPKGRAGVDAFAAVFSAASEACAEGATVAQEVESSNGASSKVRVRMAAQSVTHGHAARADFTRHAAHGPREPGDSGTR</sequence>
<name>A0A0H4X8T6_9BACT</name>
<proteinExistence type="predicted"/>
<dbReference type="AlphaFoldDB" id="A0A0H4X8T6"/>
<protein>
    <submittedName>
        <fullName evidence="2">Uncharacterized protein</fullName>
    </submittedName>
</protein>
<organism evidence="2 3">
    <name type="scientific">Pseudomyxococcus hansupus</name>
    <dbReference type="NCBI Taxonomy" id="1297742"/>
    <lineage>
        <taxon>Bacteria</taxon>
        <taxon>Pseudomonadati</taxon>
        <taxon>Myxococcota</taxon>
        <taxon>Myxococcia</taxon>
        <taxon>Myxococcales</taxon>
        <taxon>Cystobacterineae</taxon>
        <taxon>Myxococcaceae</taxon>
        <taxon>Pseudomyxococcus</taxon>
    </lineage>
</organism>
<feature type="compositionally biased region" description="Basic and acidic residues" evidence="1">
    <location>
        <begin position="88"/>
        <end position="109"/>
    </location>
</feature>
<dbReference type="EMBL" id="CP012109">
    <property type="protein sequence ID" value="AKQ70408.1"/>
    <property type="molecule type" value="Genomic_DNA"/>
</dbReference>
<feature type="region of interest" description="Disordered" evidence="1">
    <location>
        <begin position="65"/>
        <end position="109"/>
    </location>
</feature>
<dbReference type="Proteomes" id="UP000009026">
    <property type="component" value="Chromosome"/>
</dbReference>
<evidence type="ECO:0000256" key="1">
    <source>
        <dbReference type="SAM" id="MobiDB-lite"/>
    </source>
</evidence>
<accession>A0A0H4X8T6</accession>
<keyword evidence="3" id="KW-1185">Reference proteome</keyword>
<reference evidence="2 3" key="1">
    <citation type="journal article" date="2016" name="PLoS ONE">
        <title>Complete Genome Sequence and Comparative Genomics of a Novel Myxobacterium Myxococcus hansupus.</title>
        <authorList>
            <person name="Sharma G."/>
            <person name="Narwani T."/>
            <person name="Subramanian S."/>
        </authorList>
    </citation>
    <scope>NUCLEOTIDE SEQUENCE [LARGE SCALE GENOMIC DNA]</scope>
    <source>
        <strain evidence="3">mixupus</strain>
    </source>
</reference>
<dbReference type="KEGG" id="mym:A176_007320"/>
<evidence type="ECO:0000313" key="2">
    <source>
        <dbReference type="EMBL" id="AKQ70408.1"/>
    </source>
</evidence>
<gene>
    <name evidence="2" type="ORF">A176_007320</name>
</gene>
<evidence type="ECO:0000313" key="3">
    <source>
        <dbReference type="Proteomes" id="UP000009026"/>
    </source>
</evidence>